<dbReference type="AlphaFoldDB" id="A0A3B0C5W5"/>
<dbReference type="InterPro" id="IPR012338">
    <property type="entry name" value="Beta-lactam/transpept-like"/>
</dbReference>
<sequence length="412" mass="47053">MILEKKIDIFMSVTEIIKPYPKRMRAIHIVLFFVFFIVSCGPNTSGQYKYEPPKSSNDGLNTGHLNEVGMDSVIMGKAIKKAQQGKFRQIHSILIYKDNTLVLEEYFPGHKYQWDARKHEGEWVNWDRNMLHSIMSDTKSITSVCIGIAIDQGFIKSVHQSIFDYLPEHQHLRTGDKSKITIEHLLTMTSGLEWSEWQSPYSNLENPIIAIWYSKKDPLSFILEGQLVHEPGTSYSYYGGNMIILGEIIRNATKMAIDEFSAKYLFDPLGIEVFDWSVQFNNGVFEAAGGLRLKPRDMLKIGITFLHNGVWKGNRIISEQWVEKITTPFHGNTAIKVPGEDSDKIAYSYSWWIDQFSYSGKTAEGFYAGGWGGQKIIVIPKLNTVVVFTGGNYTSKLRQFKLLEKYILPSMS</sequence>
<keyword evidence="2" id="KW-0378">Hydrolase</keyword>
<proteinExistence type="predicted"/>
<dbReference type="EMBL" id="RBCJ01000003">
    <property type="protein sequence ID" value="RKN80211.1"/>
    <property type="molecule type" value="Genomic_DNA"/>
</dbReference>
<dbReference type="InterPro" id="IPR001466">
    <property type="entry name" value="Beta-lactam-related"/>
</dbReference>
<evidence type="ECO:0000313" key="3">
    <source>
        <dbReference type="Proteomes" id="UP000276603"/>
    </source>
</evidence>
<dbReference type="Pfam" id="PF00144">
    <property type="entry name" value="Beta-lactamase"/>
    <property type="match status" value="1"/>
</dbReference>
<dbReference type="SUPFAM" id="SSF56601">
    <property type="entry name" value="beta-lactamase/transpeptidase-like"/>
    <property type="match status" value="1"/>
</dbReference>
<evidence type="ECO:0000259" key="1">
    <source>
        <dbReference type="Pfam" id="PF00144"/>
    </source>
</evidence>
<feature type="domain" description="Beta-lactamase-related" evidence="1">
    <location>
        <begin position="92"/>
        <end position="388"/>
    </location>
</feature>
<protein>
    <submittedName>
        <fullName evidence="2">Class C beta-lactamase-related serine hydrolase</fullName>
    </submittedName>
</protein>
<dbReference type="GO" id="GO:0016787">
    <property type="term" value="F:hydrolase activity"/>
    <property type="evidence" value="ECO:0007669"/>
    <property type="project" value="UniProtKB-KW"/>
</dbReference>
<evidence type="ECO:0000313" key="2">
    <source>
        <dbReference type="EMBL" id="RKN80211.1"/>
    </source>
</evidence>
<dbReference type="InterPro" id="IPR050789">
    <property type="entry name" value="Diverse_Enzym_Activities"/>
</dbReference>
<dbReference type="PANTHER" id="PTHR43283:SF7">
    <property type="entry name" value="BETA-LACTAMASE-RELATED DOMAIN-CONTAINING PROTEIN"/>
    <property type="match status" value="1"/>
</dbReference>
<dbReference type="Proteomes" id="UP000276603">
    <property type="component" value="Unassembled WGS sequence"/>
</dbReference>
<dbReference type="PANTHER" id="PTHR43283">
    <property type="entry name" value="BETA-LACTAMASE-RELATED"/>
    <property type="match status" value="1"/>
</dbReference>
<comment type="caution">
    <text evidence="2">The sequence shown here is derived from an EMBL/GenBank/DDBJ whole genome shotgun (WGS) entry which is preliminary data.</text>
</comment>
<organism evidence="2 3">
    <name type="scientific">Ulvibacterium marinum</name>
    <dbReference type="NCBI Taxonomy" id="2419782"/>
    <lineage>
        <taxon>Bacteria</taxon>
        <taxon>Pseudomonadati</taxon>
        <taxon>Bacteroidota</taxon>
        <taxon>Flavobacteriia</taxon>
        <taxon>Flavobacteriales</taxon>
        <taxon>Flavobacteriaceae</taxon>
        <taxon>Ulvibacterium</taxon>
    </lineage>
</organism>
<keyword evidence="3" id="KW-1185">Reference proteome</keyword>
<dbReference type="Gene3D" id="3.40.710.10">
    <property type="entry name" value="DD-peptidase/beta-lactamase superfamily"/>
    <property type="match status" value="1"/>
</dbReference>
<accession>A0A3B0C5W5</accession>
<reference evidence="2 3" key="1">
    <citation type="submission" date="2018-10" db="EMBL/GenBank/DDBJ databases">
        <title>Ulvibacterium marinum gen. nov., sp. nov., a novel marine bacterium of the family Flavobacteriaceae, isolated from a culture of the green alga Ulva prolifera.</title>
        <authorList>
            <person name="Zhang Z."/>
        </authorList>
    </citation>
    <scope>NUCLEOTIDE SEQUENCE [LARGE SCALE GENOMIC DNA]</scope>
    <source>
        <strain evidence="2 3">CCMM003</strain>
    </source>
</reference>
<gene>
    <name evidence="2" type="ORF">D7Z94_18430</name>
</gene>
<name>A0A3B0C5W5_9FLAO</name>